<dbReference type="Pfam" id="PF24809">
    <property type="entry name" value="DUF7708"/>
    <property type="match status" value="1"/>
</dbReference>
<organism evidence="5 6">
    <name type="scientific">Fusarium euwallaceae</name>
    <dbReference type="NCBI Taxonomy" id="1147111"/>
    <lineage>
        <taxon>Eukaryota</taxon>
        <taxon>Fungi</taxon>
        <taxon>Dikarya</taxon>
        <taxon>Ascomycota</taxon>
        <taxon>Pezizomycotina</taxon>
        <taxon>Sordariomycetes</taxon>
        <taxon>Hypocreomycetidae</taxon>
        <taxon>Hypocreales</taxon>
        <taxon>Nectriaceae</taxon>
        <taxon>Fusarium</taxon>
        <taxon>Fusarium solani species complex</taxon>
    </lineage>
</organism>
<gene>
    <name evidence="5" type="ORF">BHE90_005743</name>
</gene>
<protein>
    <submittedName>
        <fullName evidence="5">Uncharacterized protein</fullName>
    </submittedName>
</protein>
<dbReference type="InterPro" id="IPR056884">
    <property type="entry name" value="NPHP3-like_N"/>
</dbReference>
<dbReference type="AlphaFoldDB" id="A0A430LVK4"/>
<keyword evidence="6" id="KW-1185">Reference proteome</keyword>
<comment type="caution">
    <text evidence="5">The sequence shown here is derived from an EMBL/GenBank/DDBJ whole genome shotgun (WGS) entry which is preliminary data.</text>
</comment>
<reference evidence="5 6" key="1">
    <citation type="submission" date="2017-06" db="EMBL/GenBank/DDBJ databases">
        <title>Comparative genomic analysis of Ambrosia Fusariam Clade fungi.</title>
        <authorList>
            <person name="Stajich J.E."/>
            <person name="Carrillo J."/>
            <person name="Kijimoto T."/>
            <person name="Eskalen A."/>
            <person name="O'Donnell K."/>
            <person name="Kasson M."/>
        </authorList>
    </citation>
    <scope>NUCLEOTIDE SEQUENCE [LARGE SCALE GENOMIC DNA]</scope>
    <source>
        <strain evidence="5 6">UCR1854</strain>
    </source>
</reference>
<dbReference type="EMBL" id="MIKF01000069">
    <property type="protein sequence ID" value="RTE79758.1"/>
    <property type="molecule type" value="Genomic_DNA"/>
</dbReference>
<feature type="domain" description="GPI inositol-deacylase winged helix" evidence="2">
    <location>
        <begin position="528"/>
        <end position="602"/>
    </location>
</feature>
<evidence type="ECO:0000313" key="5">
    <source>
        <dbReference type="EMBL" id="RTE79758.1"/>
    </source>
</evidence>
<feature type="domain" description="Nephrocystin 3-like N-terminal" evidence="4">
    <location>
        <begin position="256"/>
        <end position="412"/>
    </location>
</feature>
<accession>A0A430LVK4</accession>
<dbReference type="Pfam" id="PF24883">
    <property type="entry name" value="NPHP3_N"/>
    <property type="match status" value="1"/>
</dbReference>
<dbReference type="PANTHER" id="PTHR10039">
    <property type="entry name" value="AMELOGENIN"/>
    <property type="match status" value="1"/>
</dbReference>
<name>A0A430LVK4_9HYPO</name>
<keyword evidence="1" id="KW-0677">Repeat</keyword>
<dbReference type="InterPro" id="IPR056125">
    <property type="entry name" value="DUF7708"/>
</dbReference>
<dbReference type="Gene3D" id="3.40.50.300">
    <property type="entry name" value="P-loop containing nucleotide triphosphate hydrolases"/>
    <property type="match status" value="1"/>
</dbReference>
<evidence type="ECO:0000313" key="6">
    <source>
        <dbReference type="Proteomes" id="UP000287124"/>
    </source>
</evidence>
<evidence type="ECO:0000259" key="2">
    <source>
        <dbReference type="Pfam" id="PF22939"/>
    </source>
</evidence>
<evidence type="ECO:0000259" key="4">
    <source>
        <dbReference type="Pfam" id="PF24883"/>
    </source>
</evidence>
<dbReference type="PANTHER" id="PTHR10039:SF14">
    <property type="entry name" value="NACHT DOMAIN-CONTAINING PROTEIN"/>
    <property type="match status" value="1"/>
</dbReference>
<dbReference type="Pfam" id="PF22939">
    <property type="entry name" value="WHD_GPIID"/>
    <property type="match status" value="1"/>
</dbReference>
<dbReference type="InterPro" id="IPR027417">
    <property type="entry name" value="P-loop_NTPase"/>
</dbReference>
<dbReference type="Proteomes" id="UP000287124">
    <property type="component" value="Unassembled WGS sequence"/>
</dbReference>
<dbReference type="SUPFAM" id="SSF52540">
    <property type="entry name" value="P-loop containing nucleoside triphosphate hydrolases"/>
    <property type="match status" value="1"/>
</dbReference>
<sequence length="1152" mass="130982">MTDTDPAQAAFNKAIRQFRAGLKDQALYSQILATTSIDQVYDLTDKLQKEQGKGDHLRNLARIQPYLDRMSAYTGAIDTFVQAKPDILALIWGPIKLLIQWTSNLTKSLDALLTTVEEIGNLLPEFDHAAKLFGGKRHVNEVLALLFQDVLDFYLVSLKFFRMERWKSFFEALWPRKQEEIQDVISRMKDHTYHLRNEVRLEDIQEAYDARQLDIENFAKLEEANRKQEYNALETAIAPTSYGRKLNFLRGRVCEGTGDWLIKDPDLSKWLKVTQGSPKIIWLCGIPGAGKTYLAACVVKESMLLGHTLFVFLSHEHQDTSAMSVFHSLIFQLSRKDPKLMDMVRYTDRDVLEFDLSSAVKLFTNLVQGAGPVRIIIDGLDEIDETERVRLLCQMLKLSIDCDEARVLIASRPEADIASLLEKPSKSIRVDAQNTPSIHTFVMSRFDNWLQGHSLSPEDETEIRGLMGAVAGQAKGMFLYARLILNGLDFLHSVDEIRRDLKVLPTDLNAAYDRILSRINESLPNEAARIKARKALGWIAYSPVALTIRELEQALIINIGDRDQVPTGISTLEVVHLCGPVVEEVDGQLQLVHFTAKEYFFSPMIKNSLDPAECIMGLAKCCITYLCQHHHSGDLDDELFNNYVIQGVYRLHHFASDNWARLVELYLKVAPAAATKDPADLAQLIALLDLLGTRASEQYLQSEEQVDYAALEALQTETSMDAYELVRNELNFHREAGTRLFELGKDEWQVADPLLIRRVTASLQTALDSLICPLYYHSDPCYCRLIHNHYGQPFRCSFVGCDCQRLGFETLDERLKHSKTHDRPWTCDVPDCEYRRVGFISRQMRDRHLDQAHRADRVDEPRQPVLRATASDADKILVLKELIRVNKLTKGSAAMQLFDSLSFGQKNSLREEAASRGTKELVVLLCSKWLLEPLYDDYLDRFFAAAVKSQNHETLRWIQAMFPKADTRILNGDLWRTWTAVMESEDPERMYRFVEAWLYALFSANVNDVGKWSGPQCFGKFFVKKTGGEHLKENVLISVWNKLYESGPVPRESWSRALSSVADSTLSIRLGPPLLIAAKKDTLKSAEFMRFALHQGADPECTARSPSAPSGLVSELRGPTGLHKWLNISWAELIEEAKEARRNSENPQMSMD</sequence>
<feature type="domain" description="DUF7708" evidence="3">
    <location>
        <begin position="68"/>
        <end position="200"/>
    </location>
</feature>
<evidence type="ECO:0000256" key="1">
    <source>
        <dbReference type="ARBA" id="ARBA00022737"/>
    </source>
</evidence>
<dbReference type="InterPro" id="IPR054471">
    <property type="entry name" value="GPIID_WHD"/>
</dbReference>
<evidence type="ECO:0000259" key="3">
    <source>
        <dbReference type="Pfam" id="PF24809"/>
    </source>
</evidence>
<proteinExistence type="predicted"/>